<proteinExistence type="predicted"/>
<sequence>MRKKKIELIARSIPNVIIFSILGVIFFSILIPRKLKKLGGFVKHFHNDVWYDSLKWELCDKYGGCEWGEPKNVSMSTNVKLMQQSCKFCNLIQWAEEK</sequence>
<keyword evidence="1" id="KW-0812">Transmembrane</keyword>
<evidence type="ECO:0000313" key="2">
    <source>
        <dbReference type="EMBL" id="KKK80405.1"/>
    </source>
</evidence>
<organism evidence="2">
    <name type="scientific">marine sediment metagenome</name>
    <dbReference type="NCBI Taxonomy" id="412755"/>
    <lineage>
        <taxon>unclassified sequences</taxon>
        <taxon>metagenomes</taxon>
        <taxon>ecological metagenomes</taxon>
    </lineage>
</organism>
<reference evidence="2" key="1">
    <citation type="journal article" date="2015" name="Nature">
        <title>Complex archaea that bridge the gap between prokaryotes and eukaryotes.</title>
        <authorList>
            <person name="Spang A."/>
            <person name="Saw J.H."/>
            <person name="Jorgensen S.L."/>
            <person name="Zaremba-Niedzwiedzka K."/>
            <person name="Martijn J."/>
            <person name="Lind A.E."/>
            <person name="van Eijk R."/>
            <person name="Schleper C."/>
            <person name="Guy L."/>
            <person name="Ettema T.J."/>
        </authorList>
    </citation>
    <scope>NUCLEOTIDE SEQUENCE</scope>
</reference>
<name>A0A0F8Z2Z7_9ZZZZ</name>
<protein>
    <submittedName>
        <fullName evidence="2">Uncharacterized protein</fullName>
    </submittedName>
</protein>
<dbReference type="EMBL" id="LAZR01053596">
    <property type="protein sequence ID" value="KKK80405.1"/>
    <property type="molecule type" value="Genomic_DNA"/>
</dbReference>
<keyword evidence="1" id="KW-1133">Transmembrane helix</keyword>
<comment type="caution">
    <text evidence="2">The sequence shown here is derived from an EMBL/GenBank/DDBJ whole genome shotgun (WGS) entry which is preliminary data.</text>
</comment>
<keyword evidence="1" id="KW-0472">Membrane</keyword>
<feature type="transmembrane region" description="Helical" evidence="1">
    <location>
        <begin position="12"/>
        <end position="31"/>
    </location>
</feature>
<gene>
    <name evidence="2" type="ORF">LCGC14_2823860</name>
</gene>
<accession>A0A0F8Z2Z7</accession>
<dbReference type="AlphaFoldDB" id="A0A0F8Z2Z7"/>
<evidence type="ECO:0000256" key="1">
    <source>
        <dbReference type="SAM" id="Phobius"/>
    </source>
</evidence>